<evidence type="ECO:0000313" key="1">
    <source>
        <dbReference type="EMBL" id="KKQ15283.1"/>
    </source>
</evidence>
<name>A0A0G0F7T7_9BACT</name>
<gene>
    <name evidence="1" type="ORF">US28_C0019G0016</name>
</gene>
<dbReference type="EMBL" id="LBSJ01000019">
    <property type="protein sequence ID" value="KKQ15283.1"/>
    <property type="molecule type" value="Genomic_DNA"/>
</dbReference>
<organism evidence="1 2">
    <name type="scientific">Candidatus Daviesbacteria bacterium GW2011_GWA1_36_8</name>
    <dbReference type="NCBI Taxonomy" id="1618417"/>
    <lineage>
        <taxon>Bacteria</taxon>
        <taxon>Candidatus Daviesiibacteriota</taxon>
    </lineage>
</organism>
<evidence type="ECO:0008006" key="3">
    <source>
        <dbReference type="Google" id="ProtNLM"/>
    </source>
</evidence>
<proteinExistence type="predicted"/>
<dbReference type="AlphaFoldDB" id="A0A0G0F7T7"/>
<dbReference type="Proteomes" id="UP000034448">
    <property type="component" value="Unassembled WGS sequence"/>
</dbReference>
<reference evidence="1 2" key="1">
    <citation type="journal article" date="2015" name="Nature">
        <title>rRNA introns, odd ribosomes, and small enigmatic genomes across a large radiation of phyla.</title>
        <authorList>
            <person name="Brown C.T."/>
            <person name="Hug L.A."/>
            <person name="Thomas B.C."/>
            <person name="Sharon I."/>
            <person name="Castelle C.J."/>
            <person name="Singh A."/>
            <person name="Wilkins M.J."/>
            <person name="Williams K.H."/>
            <person name="Banfield J.F."/>
        </authorList>
    </citation>
    <scope>NUCLEOTIDE SEQUENCE [LARGE SCALE GENOMIC DNA]</scope>
</reference>
<protein>
    <recommendedName>
        <fullName evidence="3">Type 4 fimbrial biogenesis protein PilX N-terminal domain-containing protein</fullName>
    </recommendedName>
</protein>
<sequence length="302" mass="33037">MNRQKGQIVIILLLITLVALSVGLAITQRTLTNLTTSTQNEQASRAFSAADAGIERAIQASENDPNFSSLSTFDVGPDSKASVTRVILPNPNQALEYPPLGKETIAQFWLINPDNFNDAAFLNNEVDIYFGKFDVLPGSTDTPALEINAVILDISTNSYLSSRYYIDSASSTQQTGRSPENGFTLSNQNCNGNNLINTSSSKDASSDRKFRCKHHLVLSTDSNKKPIILRIRILYSNLNHPIAVAPSPLLSNSLPPQASIFKSTGISGQSQKTLQVFRLKYVVPNFFEFSIFSAGDIQKNTN</sequence>
<evidence type="ECO:0000313" key="2">
    <source>
        <dbReference type="Proteomes" id="UP000034448"/>
    </source>
</evidence>
<accession>A0A0G0F7T7</accession>
<comment type="caution">
    <text evidence="1">The sequence shown here is derived from an EMBL/GenBank/DDBJ whole genome shotgun (WGS) entry which is preliminary data.</text>
</comment>